<dbReference type="SUPFAM" id="SSF47459">
    <property type="entry name" value="HLH, helix-loop-helix DNA-binding domain"/>
    <property type="match status" value="1"/>
</dbReference>
<dbReference type="Proteomes" id="UP000325440">
    <property type="component" value="Unassembled WGS sequence"/>
</dbReference>
<dbReference type="InterPro" id="IPR050370">
    <property type="entry name" value="HES_HEY"/>
</dbReference>
<evidence type="ECO:0000256" key="4">
    <source>
        <dbReference type="ARBA" id="ARBA00023163"/>
    </source>
</evidence>
<keyword evidence="4" id="KW-0804">Transcription</keyword>
<comment type="subcellular location">
    <subcellularLocation>
        <location evidence="1">Nucleus</location>
    </subcellularLocation>
</comment>
<dbReference type="InterPro" id="IPR036638">
    <property type="entry name" value="HLH_DNA-bd_sf"/>
</dbReference>
<keyword evidence="2" id="KW-0805">Transcription regulation</keyword>
<evidence type="ECO:0000313" key="9">
    <source>
        <dbReference type="EMBL" id="VVC36734.1"/>
    </source>
</evidence>
<dbReference type="Pfam" id="PF00010">
    <property type="entry name" value="HLH"/>
    <property type="match status" value="1"/>
</dbReference>
<dbReference type="PROSITE" id="PS51054">
    <property type="entry name" value="ORANGE"/>
    <property type="match status" value="1"/>
</dbReference>
<dbReference type="SMART" id="SM00511">
    <property type="entry name" value="ORANGE"/>
    <property type="match status" value="1"/>
</dbReference>
<evidence type="ECO:0000259" key="8">
    <source>
        <dbReference type="PROSITE" id="PS51054"/>
    </source>
</evidence>
<evidence type="ECO:0000259" key="7">
    <source>
        <dbReference type="PROSITE" id="PS50888"/>
    </source>
</evidence>
<dbReference type="AlphaFoldDB" id="A0A5E4N360"/>
<evidence type="ECO:0000256" key="1">
    <source>
        <dbReference type="ARBA" id="ARBA00004123"/>
    </source>
</evidence>
<accession>A0A5E4N360</accession>
<keyword evidence="5" id="KW-0539">Nucleus</keyword>
<gene>
    <name evidence="9" type="ORF">CINCED_3A007556</name>
</gene>
<protein>
    <submittedName>
        <fullName evidence="9">Orange domain,Myc-type, basic helix-loop-helix (BHLH) domain</fullName>
    </submittedName>
</protein>
<evidence type="ECO:0000256" key="3">
    <source>
        <dbReference type="ARBA" id="ARBA00023125"/>
    </source>
</evidence>
<reference evidence="9 10" key="1">
    <citation type="submission" date="2019-08" db="EMBL/GenBank/DDBJ databases">
        <authorList>
            <person name="Alioto T."/>
            <person name="Alioto T."/>
            <person name="Gomez Garrido J."/>
        </authorList>
    </citation>
    <scope>NUCLEOTIDE SEQUENCE [LARGE SCALE GENOMIC DNA]</scope>
</reference>
<proteinExistence type="predicted"/>
<keyword evidence="10" id="KW-1185">Reference proteome</keyword>
<dbReference type="PROSITE" id="PS50888">
    <property type="entry name" value="BHLH"/>
    <property type="match status" value="1"/>
</dbReference>
<dbReference type="GO" id="GO:0046983">
    <property type="term" value="F:protein dimerization activity"/>
    <property type="evidence" value="ECO:0007669"/>
    <property type="project" value="InterPro"/>
</dbReference>
<dbReference type="GO" id="GO:0006355">
    <property type="term" value="P:regulation of DNA-templated transcription"/>
    <property type="evidence" value="ECO:0007669"/>
    <property type="project" value="InterPro"/>
</dbReference>
<sequence length="281" mass="29699">MFSPTPSPISRTVQYRKITKPLLERKRRARINRCLDELKDLMFTALEAEGENVDKLEKADILEFTVKHLQKITRRDPVEEAYKFQEGFSHCASEACSFLLSLPGLDSVVGRRLVEYLAKSVSRALESQLPAAAAGAQKLSAAAAVCPTAAVDDNDMDCGSNAAAAAAAVLPVEAAAVARGLTPPSTNDPPAPPPVHNTAAAVLLPSPCTGQTAALPSAPLPAPPQKPFAALTSSNRGPHTVVRPKPTRPAFGHQSAPLLSPGPRDAGAAAAGQRDPMWRPW</sequence>
<feature type="domain" description="BHLH" evidence="7">
    <location>
        <begin position="15"/>
        <end position="72"/>
    </location>
</feature>
<dbReference type="PANTHER" id="PTHR10985">
    <property type="entry name" value="BASIC HELIX-LOOP-HELIX TRANSCRIPTION FACTOR, HES-RELATED"/>
    <property type="match status" value="1"/>
</dbReference>
<dbReference type="FunFam" id="4.10.280.10:FF:000009">
    <property type="entry name" value="Transcription factor HES-1"/>
    <property type="match status" value="1"/>
</dbReference>
<evidence type="ECO:0000256" key="2">
    <source>
        <dbReference type="ARBA" id="ARBA00023015"/>
    </source>
</evidence>
<dbReference type="Pfam" id="PF07527">
    <property type="entry name" value="Hairy_orange"/>
    <property type="match status" value="1"/>
</dbReference>
<dbReference type="SUPFAM" id="SSF158457">
    <property type="entry name" value="Orange domain-like"/>
    <property type="match status" value="1"/>
</dbReference>
<dbReference type="InterPro" id="IPR003650">
    <property type="entry name" value="Orange_dom"/>
</dbReference>
<dbReference type="SMART" id="SM00353">
    <property type="entry name" value="HLH"/>
    <property type="match status" value="1"/>
</dbReference>
<feature type="region of interest" description="Disordered" evidence="6">
    <location>
        <begin position="213"/>
        <end position="281"/>
    </location>
</feature>
<dbReference type="OrthoDB" id="6085656at2759"/>
<dbReference type="GO" id="GO:1990837">
    <property type="term" value="F:sequence-specific double-stranded DNA binding"/>
    <property type="evidence" value="ECO:0007669"/>
    <property type="project" value="UniProtKB-ARBA"/>
</dbReference>
<organism evidence="9 10">
    <name type="scientific">Cinara cedri</name>
    <dbReference type="NCBI Taxonomy" id="506608"/>
    <lineage>
        <taxon>Eukaryota</taxon>
        <taxon>Metazoa</taxon>
        <taxon>Ecdysozoa</taxon>
        <taxon>Arthropoda</taxon>
        <taxon>Hexapoda</taxon>
        <taxon>Insecta</taxon>
        <taxon>Pterygota</taxon>
        <taxon>Neoptera</taxon>
        <taxon>Paraneoptera</taxon>
        <taxon>Hemiptera</taxon>
        <taxon>Sternorrhyncha</taxon>
        <taxon>Aphidomorpha</taxon>
        <taxon>Aphidoidea</taxon>
        <taxon>Aphididae</taxon>
        <taxon>Lachninae</taxon>
        <taxon>Cinara</taxon>
    </lineage>
</organism>
<dbReference type="InterPro" id="IPR011598">
    <property type="entry name" value="bHLH_dom"/>
</dbReference>
<evidence type="ECO:0000256" key="6">
    <source>
        <dbReference type="SAM" id="MobiDB-lite"/>
    </source>
</evidence>
<keyword evidence="3" id="KW-0238">DNA-binding</keyword>
<dbReference type="EMBL" id="CABPRJ010001435">
    <property type="protein sequence ID" value="VVC36734.1"/>
    <property type="molecule type" value="Genomic_DNA"/>
</dbReference>
<evidence type="ECO:0000313" key="10">
    <source>
        <dbReference type="Proteomes" id="UP000325440"/>
    </source>
</evidence>
<dbReference type="GO" id="GO:0005634">
    <property type="term" value="C:nucleus"/>
    <property type="evidence" value="ECO:0007669"/>
    <property type="project" value="UniProtKB-SubCell"/>
</dbReference>
<name>A0A5E4N360_9HEMI</name>
<evidence type="ECO:0000256" key="5">
    <source>
        <dbReference type="ARBA" id="ARBA00023242"/>
    </source>
</evidence>
<dbReference type="Gene3D" id="4.10.280.10">
    <property type="entry name" value="Helix-loop-helix DNA-binding domain"/>
    <property type="match status" value="1"/>
</dbReference>
<feature type="domain" description="Orange" evidence="8">
    <location>
        <begin position="84"/>
        <end position="117"/>
    </location>
</feature>
<dbReference type="CDD" id="cd19741">
    <property type="entry name" value="bHLH-O_ESMB_like"/>
    <property type="match status" value="1"/>
</dbReference>